<dbReference type="RefSeq" id="XP_013411926.1">
    <property type="nucleotide sequence ID" value="XM_013556472.1"/>
</dbReference>
<keyword evidence="7" id="KW-0106">Calcium</keyword>
<dbReference type="InterPro" id="IPR036465">
    <property type="entry name" value="vWFA_dom_sf"/>
</dbReference>
<dbReference type="Pfam" id="PF00092">
    <property type="entry name" value="VWA"/>
    <property type="match status" value="1"/>
</dbReference>
<comment type="subcellular location">
    <subcellularLocation>
        <location evidence="1">Membrane</location>
        <topology evidence="1">Single-pass type I membrane protein</topology>
    </subcellularLocation>
</comment>
<dbReference type="PANTHER" id="PTHR10166">
    <property type="entry name" value="VOLTAGE-DEPENDENT CALCIUM CHANNEL SUBUNIT ALPHA-2/DELTA-RELATED"/>
    <property type="match status" value="1"/>
</dbReference>
<dbReference type="SMART" id="SM00327">
    <property type="entry name" value="VWA"/>
    <property type="match status" value="1"/>
</dbReference>
<evidence type="ECO:0000256" key="7">
    <source>
        <dbReference type="ARBA" id="ARBA00022837"/>
    </source>
</evidence>
<dbReference type="AlphaFoldDB" id="A0A1S3JP64"/>
<dbReference type="InterPro" id="IPR051173">
    <property type="entry name" value="Ca_channel_alpha-2/delta"/>
</dbReference>
<reference evidence="17" key="1">
    <citation type="submission" date="2025-08" db="UniProtKB">
        <authorList>
            <consortium name="RefSeq"/>
        </authorList>
    </citation>
    <scope>IDENTIFICATION</scope>
    <source>
        <tissue evidence="17">Gonads</tissue>
    </source>
</reference>
<keyword evidence="10" id="KW-0406">Ion transport</keyword>
<dbReference type="InterPro" id="IPR013608">
    <property type="entry name" value="VWA_N"/>
</dbReference>
<evidence type="ECO:0000256" key="1">
    <source>
        <dbReference type="ARBA" id="ARBA00004479"/>
    </source>
</evidence>
<keyword evidence="5" id="KW-0812">Transmembrane</keyword>
<keyword evidence="13" id="KW-0407">Ion channel</keyword>
<evidence type="ECO:0000313" key="16">
    <source>
        <dbReference type="Proteomes" id="UP000085678"/>
    </source>
</evidence>
<feature type="domain" description="VWFA" evidence="15">
    <location>
        <begin position="235"/>
        <end position="427"/>
    </location>
</feature>
<evidence type="ECO:0000256" key="13">
    <source>
        <dbReference type="ARBA" id="ARBA00023303"/>
    </source>
</evidence>
<proteinExistence type="predicted"/>
<dbReference type="GeneID" id="106174785"/>
<evidence type="ECO:0000259" key="15">
    <source>
        <dbReference type="PROSITE" id="PS50234"/>
    </source>
</evidence>
<dbReference type="GO" id="GO:0005245">
    <property type="term" value="F:voltage-gated calcium channel activity"/>
    <property type="evidence" value="ECO:0007669"/>
    <property type="project" value="TreeGrafter"/>
</dbReference>
<dbReference type="InParanoid" id="A0A1S3JP64"/>
<dbReference type="OrthoDB" id="10054666at2759"/>
<dbReference type="Pfam" id="PF08399">
    <property type="entry name" value="VWA_N"/>
    <property type="match status" value="1"/>
</dbReference>
<dbReference type="STRING" id="7574.A0A1S3JP64"/>
<evidence type="ECO:0000256" key="5">
    <source>
        <dbReference type="ARBA" id="ARBA00022692"/>
    </source>
</evidence>
<feature type="signal peptide" evidence="14">
    <location>
        <begin position="1"/>
        <end position="24"/>
    </location>
</feature>
<dbReference type="PANTHER" id="PTHR10166:SF67">
    <property type="entry name" value="VWFA DOMAIN-CONTAINING PROTEIN"/>
    <property type="match status" value="1"/>
</dbReference>
<evidence type="ECO:0000256" key="2">
    <source>
        <dbReference type="ARBA" id="ARBA00022448"/>
    </source>
</evidence>
<keyword evidence="8" id="KW-0851">Voltage-gated channel</keyword>
<gene>
    <name evidence="17" type="primary">LOC106174785</name>
</gene>
<dbReference type="GO" id="GO:0005891">
    <property type="term" value="C:voltage-gated calcium channel complex"/>
    <property type="evidence" value="ECO:0007669"/>
    <property type="project" value="TreeGrafter"/>
</dbReference>
<keyword evidence="6 14" id="KW-0732">Signal</keyword>
<keyword evidence="16" id="KW-1185">Reference proteome</keyword>
<keyword evidence="11" id="KW-0472">Membrane</keyword>
<dbReference type="FunFam" id="3.40.50.410:FF:000007">
    <property type="entry name" value="Calcium voltage-gated channel auxiliary subunit alpha2delta 3"/>
    <property type="match status" value="1"/>
</dbReference>
<sequence>MAARLLRIEAAVFALITIYISCKAQFPTESSIKTWTKDLKQSLDEYVSNVLGEAQLQQSYNSYDASKVQWKAVNGEDLVEETANKLGLEVLGKKIEALKKSVKAAEEIAAISPKDDSLTIDNYKFNNAKTLDKSTLAYSPKFGKGINETISSVHIPVEIYYGDKDILNGLKWTEGLDDVWKQNAEDDPNLLWQYFGGQKGFLRSYPANAWTEAKPDLYDVRRRPWYTQGSSSPKNMMILVDTSGSTTGEALQLMKETVKQLLETLGENDFVAVANYSKTEEIQDTVRYVSECFQGFVQATHRNKQVLKEAVMDLQASGMAKWEDALEFAFKAFKEFEQDEKNSSMNNVGADCNRIIMVLTDGATAKDEAATVLNRENPDKRIRIFTYAIGKTAAAIEAVRWLACKNRGYFSKIPAMGAIRTTVQEHVAVVARPLVLQSRAYIQESDVYEDALVWWQLVNSQVM</sequence>
<evidence type="ECO:0000256" key="3">
    <source>
        <dbReference type="ARBA" id="ARBA00022568"/>
    </source>
</evidence>
<evidence type="ECO:0000256" key="12">
    <source>
        <dbReference type="ARBA" id="ARBA00023180"/>
    </source>
</evidence>
<evidence type="ECO:0000256" key="8">
    <source>
        <dbReference type="ARBA" id="ARBA00022882"/>
    </source>
</evidence>
<dbReference type="PROSITE" id="PS50234">
    <property type="entry name" value="VWFA"/>
    <property type="match status" value="1"/>
</dbReference>
<dbReference type="Gene3D" id="3.40.50.410">
    <property type="entry name" value="von Willebrand factor, type A domain"/>
    <property type="match status" value="1"/>
</dbReference>
<protein>
    <submittedName>
        <fullName evidence="17">Voltage-dependent calcium channel subunit alpha-2/delta-1</fullName>
    </submittedName>
</protein>
<keyword evidence="9" id="KW-1133">Transmembrane helix</keyword>
<evidence type="ECO:0000256" key="9">
    <source>
        <dbReference type="ARBA" id="ARBA00022989"/>
    </source>
</evidence>
<organism evidence="16 17">
    <name type="scientific">Lingula anatina</name>
    <name type="common">Brachiopod</name>
    <name type="synonym">Lingula unguis</name>
    <dbReference type="NCBI Taxonomy" id="7574"/>
    <lineage>
        <taxon>Eukaryota</taxon>
        <taxon>Metazoa</taxon>
        <taxon>Spiralia</taxon>
        <taxon>Lophotrochozoa</taxon>
        <taxon>Brachiopoda</taxon>
        <taxon>Linguliformea</taxon>
        <taxon>Lingulata</taxon>
        <taxon>Lingulida</taxon>
        <taxon>Linguloidea</taxon>
        <taxon>Lingulidae</taxon>
        <taxon>Lingula</taxon>
    </lineage>
</organism>
<evidence type="ECO:0000256" key="6">
    <source>
        <dbReference type="ARBA" id="ARBA00022729"/>
    </source>
</evidence>
<dbReference type="InterPro" id="IPR002035">
    <property type="entry name" value="VWF_A"/>
</dbReference>
<keyword evidence="12" id="KW-0325">Glycoprotein</keyword>
<keyword evidence="3" id="KW-0109">Calcium transport</keyword>
<keyword evidence="2" id="KW-0813">Transport</keyword>
<evidence type="ECO:0000313" key="17">
    <source>
        <dbReference type="RefSeq" id="XP_013411926.1"/>
    </source>
</evidence>
<evidence type="ECO:0000256" key="10">
    <source>
        <dbReference type="ARBA" id="ARBA00023065"/>
    </source>
</evidence>
<keyword evidence="4" id="KW-0107">Calcium channel</keyword>
<accession>A0A1S3JP64</accession>
<evidence type="ECO:0000256" key="4">
    <source>
        <dbReference type="ARBA" id="ARBA00022673"/>
    </source>
</evidence>
<evidence type="ECO:0000256" key="11">
    <source>
        <dbReference type="ARBA" id="ARBA00023136"/>
    </source>
</evidence>
<feature type="chain" id="PRO_5010313758" evidence="14">
    <location>
        <begin position="25"/>
        <end position="463"/>
    </location>
</feature>
<dbReference type="KEGG" id="lak:106174785"/>
<name>A0A1S3JP64_LINAN</name>
<dbReference type="Proteomes" id="UP000085678">
    <property type="component" value="Unplaced"/>
</dbReference>
<evidence type="ECO:0000256" key="14">
    <source>
        <dbReference type="SAM" id="SignalP"/>
    </source>
</evidence>
<dbReference type="SUPFAM" id="SSF53300">
    <property type="entry name" value="vWA-like"/>
    <property type="match status" value="1"/>
</dbReference>